<dbReference type="EMBL" id="JAIHNG010000047">
    <property type="protein sequence ID" value="KAI5964519.1"/>
    <property type="molecule type" value="Genomic_DNA"/>
</dbReference>
<name>A0AAD5BIF4_9ASCO</name>
<sequence>MNNPLTQSVNKLRQHPEYLRSVIQLYRQLLRNSQRLKKLDIPDASILYEELKMGMYEAFTKRYTNTYQLTQAFVKGILVHDALDDAVSNGNIDKLMHCVHQHRKDYFDWSQRRSSFLRNRKELEDKRITALRGKESSLAMSRKRGKLKLAIPDLSTDESIQQFITKGFETASKNGQSLILRYLNQLQYAGKIPNPHLLPYTPDTLQTSGDQYDPHHVIKGSTQKIVDKSFDKEYIESIIIPGLTFDLNDLHMEKITTIVNKKGPYRATAKENKSGTVPLPYVMSPFKYKPGRKQMAYLIRQQVLWFRIRKIWGATHELEEENRGKDGSYPIRGSRGFGAEELMKPREYYEKLALGEEVFQLFCEIERRRAAGGDFNEEIDLGKFDWTRDLDTVSEEIEAKYNSILRESKLDLSQLQKSLQERYDEGYRDKVERFTNLLDSLKENRVFKHSEVVTPPGCSLLKNSLPRSATFEKFPAEERIGRGKMLGDFLRDNDFRYFEFGNELRKNINEIMTKIVHRF</sequence>
<dbReference type="AlphaFoldDB" id="A0AAD5BIF4"/>
<organism evidence="1 2">
    <name type="scientific">Candida theae</name>
    <dbReference type="NCBI Taxonomy" id="1198502"/>
    <lineage>
        <taxon>Eukaryota</taxon>
        <taxon>Fungi</taxon>
        <taxon>Dikarya</taxon>
        <taxon>Ascomycota</taxon>
        <taxon>Saccharomycotina</taxon>
        <taxon>Pichiomycetes</taxon>
        <taxon>Debaryomycetaceae</taxon>
        <taxon>Candida/Lodderomyces clade</taxon>
        <taxon>Candida</taxon>
    </lineage>
</organism>
<dbReference type="RefSeq" id="XP_051610526.1">
    <property type="nucleotide sequence ID" value="XM_051750174.1"/>
</dbReference>
<evidence type="ECO:0000313" key="1">
    <source>
        <dbReference type="EMBL" id="KAI5964519.1"/>
    </source>
</evidence>
<gene>
    <name evidence="1" type="ORF">KGF57_001011</name>
</gene>
<comment type="caution">
    <text evidence="1">The sequence shown here is derived from an EMBL/GenBank/DDBJ whole genome shotgun (WGS) entry which is preliminary data.</text>
</comment>
<accession>A0AAD5BIF4</accession>
<dbReference type="Proteomes" id="UP001204833">
    <property type="component" value="Unassembled WGS sequence"/>
</dbReference>
<reference evidence="1 2" key="1">
    <citation type="journal article" date="2022" name="DNA Res.">
        <title>Genome analysis of five recently described species of the CUG-Ser clade uncovers Candida theae as a new hybrid lineage with pathogenic potential in the Candida parapsilosis species complex.</title>
        <authorList>
            <person name="Mixao V."/>
            <person name="Del Olmo V."/>
            <person name="Hegedusova E."/>
            <person name="Saus E."/>
            <person name="Pryszcz L."/>
            <person name="Cillingova A."/>
            <person name="Nosek J."/>
            <person name="Gabaldon T."/>
        </authorList>
    </citation>
    <scope>NUCLEOTIDE SEQUENCE [LARGE SCALE GENOMIC DNA]</scope>
    <source>
        <strain evidence="1 2">CBS 12239</strain>
    </source>
</reference>
<dbReference type="GeneID" id="76149070"/>
<protein>
    <submittedName>
        <fullName evidence="1">Uncharacterized protein</fullName>
    </submittedName>
</protein>
<proteinExistence type="predicted"/>
<evidence type="ECO:0000313" key="2">
    <source>
        <dbReference type="Proteomes" id="UP001204833"/>
    </source>
</evidence>
<keyword evidence="2" id="KW-1185">Reference proteome</keyword>